<keyword evidence="3" id="KW-1185">Reference proteome</keyword>
<dbReference type="AlphaFoldDB" id="A0AAE1HY55"/>
<proteinExistence type="predicted"/>
<dbReference type="Proteomes" id="UP001219518">
    <property type="component" value="Unassembled WGS sequence"/>
</dbReference>
<organism evidence="2 3">
    <name type="scientific">Frankliniella fusca</name>
    <dbReference type="NCBI Taxonomy" id="407009"/>
    <lineage>
        <taxon>Eukaryota</taxon>
        <taxon>Metazoa</taxon>
        <taxon>Ecdysozoa</taxon>
        <taxon>Arthropoda</taxon>
        <taxon>Hexapoda</taxon>
        <taxon>Insecta</taxon>
        <taxon>Pterygota</taxon>
        <taxon>Neoptera</taxon>
        <taxon>Paraneoptera</taxon>
        <taxon>Thysanoptera</taxon>
        <taxon>Terebrantia</taxon>
        <taxon>Thripoidea</taxon>
        <taxon>Thripidae</taxon>
        <taxon>Frankliniella</taxon>
    </lineage>
</organism>
<accession>A0AAE1HY55</accession>
<evidence type="ECO:0000256" key="1">
    <source>
        <dbReference type="SAM" id="MobiDB-lite"/>
    </source>
</evidence>
<protein>
    <submittedName>
        <fullName evidence="2">Protein FAM83H</fullName>
    </submittedName>
</protein>
<reference evidence="2" key="1">
    <citation type="submission" date="2021-07" db="EMBL/GenBank/DDBJ databases">
        <authorList>
            <person name="Catto M.A."/>
            <person name="Jacobson A."/>
            <person name="Kennedy G."/>
            <person name="Labadie P."/>
            <person name="Hunt B.G."/>
            <person name="Srinivasan R."/>
        </authorList>
    </citation>
    <scope>NUCLEOTIDE SEQUENCE</scope>
    <source>
        <strain evidence="2">PL_HMW_Pooled</strain>
        <tissue evidence="2">Head</tissue>
    </source>
</reference>
<sequence length="123" mass="13961">MATRPSNMREQLPGTKTRNAPYPVIHDPTISSREDCSAYGVILPLHGRSHRVLGLNAPGHPRPQLQIRRTTMGDAEVRWGLKKVCLDVFHFDCLWTSLPTSDHRNNRIPKNSCKLVGFHTRLN</sequence>
<name>A0AAE1HY55_9NEOP</name>
<feature type="region of interest" description="Disordered" evidence="1">
    <location>
        <begin position="1"/>
        <end position="23"/>
    </location>
</feature>
<comment type="caution">
    <text evidence="2">The sequence shown here is derived from an EMBL/GenBank/DDBJ whole genome shotgun (WGS) entry which is preliminary data.</text>
</comment>
<evidence type="ECO:0000313" key="2">
    <source>
        <dbReference type="EMBL" id="KAK3929693.1"/>
    </source>
</evidence>
<reference evidence="2" key="2">
    <citation type="journal article" date="2023" name="BMC Genomics">
        <title>Pest status, molecular evolution, and epigenetic factors derived from the genome assembly of Frankliniella fusca, a thysanopteran phytovirus vector.</title>
        <authorList>
            <person name="Catto M.A."/>
            <person name="Labadie P.E."/>
            <person name="Jacobson A.L."/>
            <person name="Kennedy G.G."/>
            <person name="Srinivasan R."/>
            <person name="Hunt B.G."/>
        </authorList>
    </citation>
    <scope>NUCLEOTIDE SEQUENCE</scope>
    <source>
        <strain evidence="2">PL_HMW_Pooled</strain>
    </source>
</reference>
<evidence type="ECO:0000313" key="3">
    <source>
        <dbReference type="Proteomes" id="UP001219518"/>
    </source>
</evidence>
<dbReference type="EMBL" id="JAHWGI010001402">
    <property type="protein sequence ID" value="KAK3929693.1"/>
    <property type="molecule type" value="Genomic_DNA"/>
</dbReference>
<gene>
    <name evidence="2" type="ORF">KUF71_019524</name>
</gene>
<feature type="compositionally biased region" description="Polar residues" evidence="1">
    <location>
        <begin position="1"/>
        <end position="18"/>
    </location>
</feature>